<comment type="caution">
    <text evidence="6">The sequence shown here is derived from an EMBL/GenBank/DDBJ whole genome shotgun (WGS) entry which is preliminary data.</text>
</comment>
<dbReference type="Pfam" id="PF01753">
    <property type="entry name" value="zf-MYND"/>
    <property type="match status" value="1"/>
</dbReference>
<organism evidence="6 7">
    <name type="scientific">Phanerochaete sordida</name>
    <dbReference type="NCBI Taxonomy" id="48140"/>
    <lineage>
        <taxon>Eukaryota</taxon>
        <taxon>Fungi</taxon>
        <taxon>Dikarya</taxon>
        <taxon>Basidiomycota</taxon>
        <taxon>Agaricomycotina</taxon>
        <taxon>Agaricomycetes</taxon>
        <taxon>Polyporales</taxon>
        <taxon>Phanerochaetaceae</taxon>
        <taxon>Phanerochaete</taxon>
    </lineage>
</organism>
<evidence type="ECO:0000256" key="2">
    <source>
        <dbReference type="ARBA" id="ARBA00022771"/>
    </source>
</evidence>
<proteinExistence type="predicted"/>
<dbReference type="AlphaFoldDB" id="A0A9P3LG65"/>
<keyword evidence="7" id="KW-1185">Reference proteome</keyword>
<feature type="domain" description="MYND-type" evidence="5">
    <location>
        <begin position="485"/>
        <end position="526"/>
    </location>
</feature>
<dbReference type="GO" id="GO:0008270">
    <property type="term" value="F:zinc ion binding"/>
    <property type="evidence" value="ECO:0007669"/>
    <property type="project" value="UniProtKB-KW"/>
</dbReference>
<evidence type="ECO:0000256" key="1">
    <source>
        <dbReference type="ARBA" id="ARBA00022723"/>
    </source>
</evidence>
<dbReference type="InterPro" id="IPR002893">
    <property type="entry name" value="Znf_MYND"/>
</dbReference>
<evidence type="ECO:0000256" key="4">
    <source>
        <dbReference type="PROSITE-ProRule" id="PRU00134"/>
    </source>
</evidence>
<evidence type="ECO:0000313" key="6">
    <source>
        <dbReference type="EMBL" id="GJE93339.1"/>
    </source>
</evidence>
<dbReference type="EMBL" id="BPQB01000031">
    <property type="protein sequence ID" value="GJE93339.1"/>
    <property type="molecule type" value="Genomic_DNA"/>
</dbReference>
<dbReference type="OrthoDB" id="549788at2759"/>
<keyword evidence="3" id="KW-0862">Zinc</keyword>
<keyword evidence="2 4" id="KW-0863">Zinc-finger</keyword>
<evidence type="ECO:0000259" key="5">
    <source>
        <dbReference type="PROSITE" id="PS50865"/>
    </source>
</evidence>
<keyword evidence="1" id="KW-0479">Metal-binding</keyword>
<evidence type="ECO:0000256" key="3">
    <source>
        <dbReference type="ARBA" id="ARBA00022833"/>
    </source>
</evidence>
<name>A0A9P3LG65_9APHY</name>
<dbReference type="Proteomes" id="UP000703269">
    <property type="component" value="Unassembled WGS sequence"/>
</dbReference>
<dbReference type="Gene3D" id="6.10.140.2220">
    <property type="match status" value="1"/>
</dbReference>
<protein>
    <submittedName>
        <fullName evidence="6">Zinc finger MYND domain-containing protein</fullName>
    </submittedName>
</protein>
<accession>A0A9P3LG65</accession>
<reference evidence="6 7" key="1">
    <citation type="submission" date="2021-08" db="EMBL/GenBank/DDBJ databases">
        <title>Draft Genome Sequence of Phanerochaete sordida strain YK-624.</title>
        <authorList>
            <person name="Mori T."/>
            <person name="Dohra H."/>
            <person name="Suzuki T."/>
            <person name="Kawagishi H."/>
            <person name="Hirai H."/>
        </authorList>
    </citation>
    <scope>NUCLEOTIDE SEQUENCE [LARGE SCALE GENOMIC DNA]</scope>
    <source>
        <strain evidence="6 7">YK-624</strain>
    </source>
</reference>
<dbReference type="SUPFAM" id="SSF144232">
    <property type="entry name" value="HIT/MYND zinc finger-like"/>
    <property type="match status" value="1"/>
</dbReference>
<sequence>MLKHWLELFPDDASDASKDTSVPEQPFVERLYQVSASWPQLLRELCATQDNDNDDTWGWFQDFEDAVRDAPGTAWSKAWEAGFLLVLAEAIGRCFLCGFTREQLVARDRDDSFDRVYLMISLLLACVKRVVADDRPQELAQLLDVLQDTVIKVFAALWDTKDSFLIAEYTASDGEVMELRPGLCGLWEDKLDTTYNTLRELGYLTIKTLQEHRSIDILKSHIPDVLLVIWIHGPYTGTRSLGLACMIRAVYDSADEVTDMFPDFLTDALGGSTSDQHVTDAIIRDLANEEVTGLALANVVSFLEIWNDLFVNAGMNLGEEKRLVPYCLAAARRQLCRGDNTDPETFIDIMSGVFDNLGLKLEVHGRQYYDLVDLLCQYVSLSIQQNDARPPPKFEKHMDWLLKRIHHRAKDHRPKTVALRAHTQAAWQAVTDAMQGRRLAHRSTAWMQFAQLWFVLRGHLWPAPAAGDVVRAPFGVFERCAWRECFCSLHKPAHKLRSCRGCGQVVYCGKRCQKSDWELGGHRERCRVVRQ</sequence>
<gene>
    <name evidence="6" type="ORF">PsYK624_094980</name>
</gene>
<dbReference type="PROSITE" id="PS50865">
    <property type="entry name" value="ZF_MYND_2"/>
    <property type="match status" value="1"/>
</dbReference>
<evidence type="ECO:0000313" key="7">
    <source>
        <dbReference type="Proteomes" id="UP000703269"/>
    </source>
</evidence>